<comment type="caution">
    <text evidence="3">The sequence shown here is derived from an EMBL/GenBank/DDBJ whole genome shotgun (WGS) entry which is preliminary data.</text>
</comment>
<dbReference type="Proteomes" id="UP001278500">
    <property type="component" value="Unassembled WGS sequence"/>
</dbReference>
<name>A0AAE0MUU6_9PEZI</name>
<evidence type="ECO:0000313" key="3">
    <source>
        <dbReference type="EMBL" id="KAK3351893.1"/>
    </source>
</evidence>
<dbReference type="RefSeq" id="XP_062685188.1">
    <property type="nucleotide sequence ID" value="XM_062824336.1"/>
</dbReference>
<protein>
    <submittedName>
        <fullName evidence="3">Uncharacterized protein</fullName>
    </submittedName>
</protein>
<feature type="region of interest" description="Disordered" evidence="1">
    <location>
        <begin position="88"/>
        <end position="116"/>
    </location>
</feature>
<reference evidence="3" key="1">
    <citation type="journal article" date="2023" name="Mol. Phylogenet. Evol.">
        <title>Genome-scale phylogeny and comparative genomics of the fungal order Sordariales.</title>
        <authorList>
            <person name="Hensen N."/>
            <person name="Bonometti L."/>
            <person name="Westerberg I."/>
            <person name="Brannstrom I.O."/>
            <person name="Guillou S."/>
            <person name="Cros-Aarteil S."/>
            <person name="Calhoun S."/>
            <person name="Haridas S."/>
            <person name="Kuo A."/>
            <person name="Mondo S."/>
            <person name="Pangilinan J."/>
            <person name="Riley R."/>
            <person name="LaButti K."/>
            <person name="Andreopoulos B."/>
            <person name="Lipzen A."/>
            <person name="Chen C."/>
            <person name="Yan M."/>
            <person name="Daum C."/>
            <person name="Ng V."/>
            <person name="Clum A."/>
            <person name="Steindorff A."/>
            <person name="Ohm R.A."/>
            <person name="Martin F."/>
            <person name="Silar P."/>
            <person name="Natvig D.O."/>
            <person name="Lalanne C."/>
            <person name="Gautier V."/>
            <person name="Ament-Velasquez S.L."/>
            <person name="Kruys A."/>
            <person name="Hutchinson M.I."/>
            <person name="Powell A.J."/>
            <person name="Barry K."/>
            <person name="Miller A.N."/>
            <person name="Grigoriev I.V."/>
            <person name="Debuchy R."/>
            <person name="Gladieux P."/>
            <person name="Hiltunen Thoren M."/>
            <person name="Johannesson H."/>
        </authorList>
    </citation>
    <scope>NUCLEOTIDE SEQUENCE</scope>
    <source>
        <strain evidence="3">CBS 560.94</strain>
    </source>
</reference>
<gene>
    <name evidence="3" type="ORF">B0H65DRAFT_421390</name>
</gene>
<keyword evidence="2" id="KW-1133">Transmembrane helix</keyword>
<feature type="transmembrane region" description="Helical" evidence="2">
    <location>
        <begin position="46"/>
        <end position="63"/>
    </location>
</feature>
<evidence type="ECO:0000256" key="1">
    <source>
        <dbReference type="SAM" id="MobiDB-lite"/>
    </source>
</evidence>
<proteinExistence type="predicted"/>
<dbReference type="PANTHER" id="PTHR35043:SF9">
    <property type="match status" value="1"/>
</dbReference>
<reference evidence="3" key="2">
    <citation type="submission" date="2023-06" db="EMBL/GenBank/DDBJ databases">
        <authorList>
            <consortium name="Lawrence Berkeley National Laboratory"/>
            <person name="Haridas S."/>
            <person name="Hensen N."/>
            <person name="Bonometti L."/>
            <person name="Westerberg I."/>
            <person name="Brannstrom I.O."/>
            <person name="Guillou S."/>
            <person name="Cros-Aarteil S."/>
            <person name="Calhoun S."/>
            <person name="Kuo A."/>
            <person name="Mondo S."/>
            <person name="Pangilinan J."/>
            <person name="Riley R."/>
            <person name="Labutti K."/>
            <person name="Andreopoulos B."/>
            <person name="Lipzen A."/>
            <person name="Chen C."/>
            <person name="Yanf M."/>
            <person name="Daum C."/>
            <person name="Ng V."/>
            <person name="Clum A."/>
            <person name="Steindorff A."/>
            <person name="Ohm R."/>
            <person name="Martin F."/>
            <person name="Silar P."/>
            <person name="Natvig D."/>
            <person name="Lalanne C."/>
            <person name="Gautier V."/>
            <person name="Ament-Velasquez S.L."/>
            <person name="Kruys A."/>
            <person name="Hutchinson M.I."/>
            <person name="Powell A.J."/>
            <person name="Barry K."/>
            <person name="Miller A.N."/>
            <person name="Grigoriev I.V."/>
            <person name="Debuchy R."/>
            <person name="Gladieux P."/>
            <person name="Thoren M.H."/>
            <person name="Johannesson H."/>
        </authorList>
    </citation>
    <scope>NUCLEOTIDE SEQUENCE</scope>
    <source>
        <strain evidence="3">CBS 560.94</strain>
    </source>
</reference>
<dbReference type="GeneID" id="87861490"/>
<feature type="non-terminal residue" evidence="3">
    <location>
        <position position="1"/>
    </location>
</feature>
<evidence type="ECO:0000256" key="2">
    <source>
        <dbReference type="SAM" id="Phobius"/>
    </source>
</evidence>
<keyword evidence="2" id="KW-0812">Transmembrane</keyword>
<sequence length="203" mass="23004">EPDLRGTFSILSTCIVTLVLCVWTAIHLNAPEHKEGAIKLYMRKCGWMLLGLLIPELIAYTTFQQYQQARNIAREMNSSDGWGYPSSNFAKDNDDDGLPPTEEKSKRRSPKRSTGIQRTRLTITNRGLECLKNNGYGHIIPTRSLEHIRDKSKGNTMAKILVCIQASWFCIQCLTRFAQGLAISLLELNTFGHAICTFFIYIM</sequence>
<keyword evidence="2" id="KW-0472">Membrane</keyword>
<dbReference type="AlphaFoldDB" id="A0AAE0MUU6"/>
<evidence type="ECO:0000313" key="4">
    <source>
        <dbReference type="Proteomes" id="UP001278500"/>
    </source>
</evidence>
<dbReference type="PANTHER" id="PTHR35043">
    <property type="entry name" value="TRANSCRIPTION FACTOR DOMAIN-CONTAINING PROTEIN"/>
    <property type="match status" value="1"/>
</dbReference>
<dbReference type="EMBL" id="JAUEPP010000002">
    <property type="protein sequence ID" value="KAK3351893.1"/>
    <property type="molecule type" value="Genomic_DNA"/>
</dbReference>
<organism evidence="3 4">
    <name type="scientific">Neurospora tetraspora</name>
    <dbReference type="NCBI Taxonomy" id="94610"/>
    <lineage>
        <taxon>Eukaryota</taxon>
        <taxon>Fungi</taxon>
        <taxon>Dikarya</taxon>
        <taxon>Ascomycota</taxon>
        <taxon>Pezizomycotina</taxon>
        <taxon>Sordariomycetes</taxon>
        <taxon>Sordariomycetidae</taxon>
        <taxon>Sordariales</taxon>
        <taxon>Sordariaceae</taxon>
        <taxon>Neurospora</taxon>
    </lineage>
</organism>
<accession>A0AAE0MUU6</accession>
<feature type="transmembrane region" description="Helical" evidence="2">
    <location>
        <begin position="6"/>
        <end position="26"/>
    </location>
</feature>
<keyword evidence="4" id="KW-1185">Reference proteome</keyword>